<dbReference type="EMBL" id="CAXAMM010039040">
    <property type="protein sequence ID" value="CAK9083276.1"/>
    <property type="molecule type" value="Genomic_DNA"/>
</dbReference>
<protein>
    <submittedName>
        <fullName evidence="2">Uncharacterized protein</fullName>
    </submittedName>
</protein>
<name>A0ABP0Q4U7_9DINO</name>
<dbReference type="InterPro" id="IPR036322">
    <property type="entry name" value="WD40_repeat_dom_sf"/>
</dbReference>
<keyword evidence="1" id="KW-0732">Signal</keyword>
<evidence type="ECO:0000313" key="2">
    <source>
        <dbReference type="EMBL" id="CAK9083276.1"/>
    </source>
</evidence>
<gene>
    <name evidence="2" type="ORF">SCF082_LOCUS39541</name>
</gene>
<dbReference type="Proteomes" id="UP001642464">
    <property type="component" value="Unassembled WGS sequence"/>
</dbReference>
<keyword evidence="3" id="KW-1185">Reference proteome</keyword>
<reference evidence="2 3" key="1">
    <citation type="submission" date="2024-02" db="EMBL/GenBank/DDBJ databases">
        <authorList>
            <person name="Chen Y."/>
            <person name="Shah S."/>
            <person name="Dougan E. K."/>
            <person name="Thang M."/>
            <person name="Chan C."/>
        </authorList>
    </citation>
    <scope>NUCLEOTIDE SEQUENCE [LARGE SCALE GENOMIC DNA]</scope>
</reference>
<sequence length="197" mass="21418">MDPKGGAGPFICLWRPADCILLSVLVFRMHEEQICSLCFSPDGSKLFSIGRDSASTLAMWENFLPKMGNSVSATMELPKVYRTPMAKVATGKVPAFGMASCNAVPEVKIAIFDAGRSSGSLFSFATSPLFEELYGRAAIFPDAAPRHVLNCAWLGERCIACGDHGELYLFEERVGARENVRGLTALFIKSKEKVDIG</sequence>
<accession>A0ABP0Q4U7</accession>
<proteinExistence type="predicted"/>
<dbReference type="SUPFAM" id="SSF50978">
    <property type="entry name" value="WD40 repeat-like"/>
    <property type="match status" value="1"/>
</dbReference>
<evidence type="ECO:0000313" key="3">
    <source>
        <dbReference type="Proteomes" id="UP001642464"/>
    </source>
</evidence>
<comment type="caution">
    <text evidence="2">The sequence shown here is derived from an EMBL/GenBank/DDBJ whole genome shotgun (WGS) entry which is preliminary data.</text>
</comment>
<organism evidence="2 3">
    <name type="scientific">Durusdinium trenchii</name>
    <dbReference type="NCBI Taxonomy" id="1381693"/>
    <lineage>
        <taxon>Eukaryota</taxon>
        <taxon>Sar</taxon>
        <taxon>Alveolata</taxon>
        <taxon>Dinophyceae</taxon>
        <taxon>Suessiales</taxon>
        <taxon>Symbiodiniaceae</taxon>
        <taxon>Durusdinium</taxon>
    </lineage>
</organism>
<feature type="signal peptide" evidence="1">
    <location>
        <begin position="1"/>
        <end position="19"/>
    </location>
</feature>
<dbReference type="Gene3D" id="2.130.10.10">
    <property type="entry name" value="YVTN repeat-like/Quinoprotein amine dehydrogenase"/>
    <property type="match status" value="1"/>
</dbReference>
<evidence type="ECO:0000256" key="1">
    <source>
        <dbReference type="SAM" id="SignalP"/>
    </source>
</evidence>
<feature type="chain" id="PRO_5046693678" evidence="1">
    <location>
        <begin position="20"/>
        <end position="197"/>
    </location>
</feature>
<dbReference type="InterPro" id="IPR015943">
    <property type="entry name" value="WD40/YVTN_repeat-like_dom_sf"/>
</dbReference>